<dbReference type="InterPro" id="IPR012349">
    <property type="entry name" value="Split_barrel_FMN-bd"/>
</dbReference>
<reference evidence="1 2" key="1">
    <citation type="journal article" date="2011" name="Front. Microbiol.">
        <title>Genomic signatures of strain selection and enhancement in Bacillus atrophaeus var. globigii, a historical biowarfare simulant.</title>
        <authorList>
            <person name="Gibbons H.S."/>
            <person name="Broomall S.M."/>
            <person name="McNew L.A."/>
            <person name="Daligault H."/>
            <person name="Chapman C."/>
            <person name="Bruce D."/>
            <person name="Karavis M."/>
            <person name="Krepps M."/>
            <person name="McGregor P.A."/>
            <person name="Hong C."/>
            <person name="Park K.H."/>
            <person name="Akmal A."/>
            <person name="Feldman A."/>
            <person name="Lin J.S."/>
            <person name="Chang W.E."/>
            <person name="Higgs B.W."/>
            <person name="Demirev P."/>
            <person name="Lindquist J."/>
            <person name="Liem A."/>
            <person name="Fochler E."/>
            <person name="Read T.D."/>
            <person name="Tapia R."/>
            <person name="Johnson S."/>
            <person name="Bishop-Lilly K.A."/>
            <person name="Detter C."/>
            <person name="Han C."/>
            <person name="Sozhamannan S."/>
            <person name="Rosenzweig C.N."/>
            <person name="Skowronski E.W."/>
        </authorList>
    </citation>
    <scope>NUCLEOTIDE SEQUENCE [LARGE SCALE GENOMIC DNA]</scope>
    <source>
        <strain evidence="1 2">AIT1</strain>
    </source>
</reference>
<evidence type="ECO:0000313" key="2">
    <source>
        <dbReference type="Proteomes" id="UP000286976"/>
    </source>
</evidence>
<dbReference type="RefSeq" id="WP_126757567.1">
    <property type="nucleotide sequence ID" value="NZ_PIPQ01000004.1"/>
</dbReference>
<dbReference type="AlphaFoldDB" id="A0A432X1A7"/>
<dbReference type="Proteomes" id="UP000286976">
    <property type="component" value="Unassembled WGS sequence"/>
</dbReference>
<name>A0A432X1A7_9GAMM</name>
<dbReference type="OrthoDB" id="6399404at2"/>
<protein>
    <recommendedName>
        <fullName evidence="3">PilZ domain-containing protein</fullName>
    </recommendedName>
</protein>
<dbReference type="EMBL" id="PIPQ01000004">
    <property type="protein sequence ID" value="RUO40084.1"/>
    <property type="molecule type" value="Genomic_DNA"/>
</dbReference>
<keyword evidence="2" id="KW-1185">Reference proteome</keyword>
<evidence type="ECO:0000313" key="1">
    <source>
        <dbReference type="EMBL" id="RUO40084.1"/>
    </source>
</evidence>
<comment type="caution">
    <text evidence="1">The sequence shown here is derived from an EMBL/GenBank/DDBJ whole genome shotgun (WGS) entry which is preliminary data.</text>
</comment>
<sequence length="232" mass="25858">MLADDFSNALIPVSVELELRFGTHSERVRGILVGQKQHEYLIIEVSKKHNWVEVQTWFHEAASVVIRGVVHDGRIVAGLTEYIAFNARPQRIVYLSYPDKLESRMLRQAPRIDVELDAVLRAKPGEGAAFPEESGIIELKGIVNDVSRGGLSFSTQLSEELNIEDFNAIGVEIEVFDGEESLLKAHAETRAARIAGEHVIIGLLVDSDKKQFVDSLDHLILHSKAIKKMIQG</sequence>
<evidence type="ECO:0008006" key="3">
    <source>
        <dbReference type="Google" id="ProtNLM"/>
    </source>
</evidence>
<accession>A0A432X1A7</accession>
<dbReference type="Gene3D" id="2.30.110.10">
    <property type="entry name" value="Electron Transport, Fmn-binding Protein, Chain A"/>
    <property type="match status" value="1"/>
</dbReference>
<dbReference type="SUPFAM" id="SSF141371">
    <property type="entry name" value="PilZ domain-like"/>
    <property type="match status" value="1"/>
</dbReference>
<gene>
    <name evidence="1" type="ORF">CWE15_08025</name>
</gene>
<organism evidence="1 2">
    <name type="scientific">Aliidiomarina taiwanensis</name>
    <dbReference type="NCBI Taxonomy" id="946228"/>
    <lineage>
        <taxon>Bacteria</taxon>
        <taxon>Pseudomonadati</taxon>
        <taxon>Pseudomonadota</taxon>
        <taxon>Gammaproteobacteria</taxon>
        <taxon>Alteromonadales</taxon>
        <taxon>Idiomarinaceae</taxon>
        <taxon>Aliidiomarina</taxon>
    </lineage>
</organism>
<proteinExistence type="predicted"/>